<feature type="compositionally biased region" description="Basic and acidic residues" evidence="5">
    <location>
        <begin position="20"/>
        <end position="32"/>
    </location>
</feature>
<reference evidence="9 10" key="1">
    <citation type="submission" date="2015-06" db="EMBL/GenBank/DDBJ databases">
        <title>Draft genome of the ant-associated black yeast Phialophora attae CBS 131958.</title>
        <authorList>
            <person name="Moreno L.F."/>
            <person name="Stielow B.J."/>
            <person name="de Hoog S."/>
            <person name="Vicente V.A."/>
            <person name="Weiss V.A."/>
            <person name="de Vries M."/>
            <person name="Cruz L.M."/>
            <person name="Souza E.M."/>
        </authorList>
    </citation>
    <scope>NUCLEOTIDE SEQUENCE [LARGE SCALE GENOMIC DNA]</scope>
    <source>
        <strain evidence="9 10">CBS 131958</strain>
    </source>
</reference>
<feature type="compositionally biased region" description="Acidic residues" evidence="5">
    <location>
        <begin position="214"/>
        <end position="223"/>
    </location>
</feature>
<dbReference type="InterPro" id="IPR051651">
    <property type="entry name" value="DMTF1_DNA-bind_reg"/>
</dbReference>
<feature type="domain" description="C2H2-type" evidence="7">
    <location>
        <begin position="674"/>
        <end position="701"/>
    </location>
</feature>
<dbReference type="InterPro" id="IPR001005">
    <property type="entry name" value="SANT/Myb"/>
</dbReference>
<feature type="compositionally biased region" description="Basic residues" evidence="5">
    <location>
        <begin position="456"/>
        <end position="467"/>
    </location>
</feature>
<keyword evidence="10" id="KW-1185">Reference proteome</keyword>
<feature type="region of interest" description="Disordered" evidence="5">
    <location>
        <begin position="646"/>
        <end position="666"/>
    </location>
</feature>
<dbReference type="CDD" id="cd00167">
    <property type="entry name" value="SANT"/>
    <property type="match status" value="1"/>
</dbReference>
<feature type="compositionally biased region" description="Polar residues" evidence="5">
    <location>
        <begin position="386"/>
        <end position="395"/>
    </location>
</feature>
<keyword evidence="4" id="KW-0479">Metal-binding</keyword>
<dbReference type="GO" id="GO:0000976">
    <property type="term" value="F:transcription cis-regulatory region binding"/>
    <property type="evidence" value="ECO:0007669"/>
    <property type="project" value="TreeGrafter"/>
</dbReference>
<dbReference type="InterPro" id="IPR017930">
    <property type="entry name" value="Myb_dom"/>
</dbReference>
<dbReference type="InterPro" id="IPR036236">
    <property type="entry name" value="Znf_C2H2_sf"/>
</dbReference>
<keyword evidence="4" id="KW-0862">Zinc</keyword>
<feature type="compositionally biased region" description="Polar residues" evidence="5">
    <location>
        <begin position="1108"/>
        <end position="1119"/>
    </location>
</feature>
<organism evidence="9 10">
    <name type="scientific">Cyphellophora attinorum</name>
    <dbReference type="NCBI Taxonomy" id="1664694"/>
    <lineage>
        <taxon>Eukaryota</taxon>
        <taxon>Fungi</taxon>
        <taxon>Dikarya</taxon>
        <taxon>Ascomycota</taxon>
        <taxon>Pezizomycotina</taxon>
        <taxon>Eurotiomycetes</taxon>
        <taxon>Chaetothyriomycetidae</taxon>
        <taxon>Chaetothyriales</taxon>
        <taxon>Cyphellophoraceae</taxon>
        <taxon>Cyphellophora</taxon>
    </lineage>
</organism>
<dbReference type="AlphaFoldDB" id="A0A0N1NWH4"/>
<dbReference type="GO" id="GO:0003700">
    <property type="term" value="F:DNA-binding transcription factor activity"/>
    <property type="evidence" value="ECO:0007669"/>
    <property type="project" value="TreeGrafter"/>
</dbReference>
<dbReference type="VEuPathDB" id="FungiDB:AB675_3787"/>
<name>A0A0N1NWH4_9EURO</name>
<feature type="compositionally biased region" description="Acidic residues" evidence="5">
    <location>
        <begin position="352"/>
        <end position="382"/>
    </location>
</feature>
<dbReference type="Gene3D" id="3.30.160.60">
    <property type="entry name" value="Classic Zinc Finger"/>
    <property type="match status" value="1"/>
</dbReference>
<feature type="compositionally biased region" description="Acidic residues" evidence="5">
    <location>
        <begin position="1199"/>
        <end position="1208"/>
    </location>
</feature>
<evidence type="ECO:0000259" key="8">
    <source>
        <dbReference type="PROSITE" id="PS51294"/>
    </source>
</evidence>
<dbReference type="GeneID" id="28735748"/>
<evidence type="ECO:0000313" key="10">
    <source>
        <dbReference type="Proteomes" id="UP000038010"/>
    </source>
</evidence>
<dbReference type="SUPFAM" id="SSF46689">
    <property type="entry name" value="Homeodomain-like"/>
    <property type="match status" value="1"/>
</dbReference>
<accession>A0A0N1NWH4</accession>
<dbReference type="Gene3D" id="1.10.10.60">
    <property type="entry name" value="Homeodomain-like"/>
    <property type="match status" value="1"/>
</dbReference>
<evidence type="ECO:0000256" key="5">
    <source>
        <dbReference type="SAM" id="MobiDB-lite"/>
    </source>
</evidence>
<keyword evidence="4" id="KW-0863">Zinc-finger</keyword>
<dbReference type="STRING" id="1664694.A0A0N1NWH4"/>
<feature type="compositionally biased region" description="Low complexity" evidence="5">
    <location>
        <begin position="1028"/>
        <end position="1040"/>
    </location>
</feature>
<keyword evidence="2 9" id="KW-0238">DNA-binding</keyword>
<dbReference type="PROSITE" id="PS51294">
    <property type="entry name" value="HTH_MYB"/>
    <property type="match status" value="1"/>
</dbReference>
<dbReference type="PANTHER" id="PTHR46380:SF2">
    <property type="entry name" value="CYCLIN-D-BINDING MYB-LIKE TRANSCRIPTION FACTOR 1"/>
    <property type="match status" value="1"/>
</dbReference>
<sequence>MGNEQSHESASGSGGEGEEAERFDLSAIEDTRRSHRLSPPPPPTLAGSPQQTDPSRRKRRKKRDSQAQEAQGHSSSGFDGLHRSGGGQEAAEASEAYEEPRPRSNQTVEVRIPLTQPIEARTALSTPPARHERATAARTAHTEPLPELERGTELPQAQSRPSPRTLRATEVRKAQQKPRANSSKKRRGTRRVAPDESSSDAEPVPYIVGSENEPPPEPEAELDDATRLAEEILIKEAARRVREREPEMFSEYAMSDESDVEIAEVPIEDAVEELAEAEEQDETASETNEPVVHDSEPDHQQEESSEEEQSDSEDADDEFTGQVQDVAAAEEILQTVAEDVADAHEPNIQALPEDEPSTDEEAQQEDIDMNDDAVELDPGPEEPVDHTTTSASNGGFDTAPETELIKETPVARSLKRKHGFSSPAKKVYSLKKRRRETPASPNTQVDSDDDETFVKPQRRSQPAKRQRQSSMDLFAQPYTKESGLRHPVYHPEAPKPAPRMRVEVVVPLFPPESLRQPQNSIASLESSRSGLKQRNKSSHQQNSEGQRGDLWDVTNQPDRSRARGSTKKGIARTIAKRWLGQEPDDSSTSSSGSTTDFIDSSDNEQQFIFNSPKSKKRQSKGKGCAMSNVADVPVDDAPPETNGHALVSSDFGDASTGNIKNSSKKRLSRGEGEFRCPTCNVRYASQKTLNHHMKSPDVHANLFDCQDCDERFLTKAGLERHAKEKGHEGAKAQGVSGKFSVEERAAIARWRDDFCKYHGINLYEFNDMMTASCRKGNEAWSYNRFTTKEAFLQEYYDVLPERDQRAMRRYRTNFQNVDLSNQWSAQDDQEMRRLVGELGQKWLEIGEKLTRDPEACRQRWRTKLALGDKQNNGEWSTEEKQRFDDAIVEIQKLREEDKEVNVETFNWAAVSQRVETPSAGKAKPRVTPGKSRMASRLSGTPGKAGKKLSTERVEDSDNEVGDDTKENVDEPTQPEAEQNEKDDEAFAPRFVAVNAESEYPPPEGEDDPSQQPKRPALSRTKTPTQRMTATQAFDATQADTSALRSSGRRKRNATPSQEQPSPGIPLQHRPSPSPEFRGKLSAILDDPSNTAQSAYGPIKSSGAPATSDAVQSSYPTLPDTQAEVESSLPVPVRQSKRRRISDNSPQQVQPAAEIEEGQTDEAAASSDKLKDIFEKHSRKAKAQAPAKPKNKRRRINFLESDEEDEADGGEIALPA</sequence>
<protein>
    <submittedName>
        <fullName evidence="9">DNA-binding protein reb1</fullName>
    </submittedName>
</protein>
<dbReference type="Pfam" id="PF13921">
    <property type="entry name" value="Myb_DNA-bind_6"/>
    <property type="match status" value="1"/>
</dbReference>
<feature type="compositionally biased region" description="Basic and acidic residues" evidence="5">
    <location>
        <begin position="291"/>
        <end position="302"/>
    </location>
</feature>
<feature type="region of interest" description="Disordered" evidence="5">
    <location>
        <begin position="914"/>
        <end position="1215"/>
    </location>
</feature>
<feature type="compositionally biased region" description="Polar residues" evidence="5">
    <location>
        <begin position="515"/>
        <end position="530"/>
    </location>
</feature>
<feature type="compositionally biased region" description="Polar residues" evidence="5">
    <location>
        <begin position="67"/>
        <end position="77"/>
    </location>
</feature>
<dbReference type="RefSeq" id="XP_017995259.1">
    <property type="nucleotide sequence ID" value="XM_018143868.1"/>
</dbReference>
<dbReference type="GO" id="GO:0008270">
    <property type="term" value="F:zinc ion binding"/>
    <property type="evidence" value="ECO:0007669"/>
    <property type="project" value="UniProtKB-KW"/>
</dbReference>
<evidence type="ECO:0000313" key="9">
    <source>
        <dbReference type="EMBL" id="KPI35296.1"/>
    </source>
</evidence>
<evidence type="ECO:0000256" key="3">
    <source>
        <dbReference type="ARBA" id="ARBA00023242"/>
    </source>
</evidence>
<proteinExistence type="predicted"/>
<feature type="domain" description="Myb-like" evidence="6">
    <location>
        <begin position="821"/>
        <end position="864"/>
    </location>
</feature>
<dbReference type="OrthoDB" id="39591at2759"/>
<comment type="subcellular location">
    <subcellularLocation>
        <location evidence="1">Nucleus</location>
    </subcellularLocation>
</comment>
<dbReference type="EMBL" id="LFJN01000042">
    <property type="protein sequence ID" value="KPI35296.1"/>
    <property type="molecule type" value="Genomic_DNA"/>
</dbReference>
<feature type="region of interest" description="Disordered" evidence="5">
    <location>
        <begin position="1"/>
        <end position="228"/>
    </location>
</feature>
<dbReference type="PROSITE" id="PS50090">
    <property type="entry name" value="MYB_LIKE"/>
    <property type="match status" value="1"/>
</dbReference>
<evidence type="ECO:0000256" key="1">
    <source>
        <dbReference type="ARBA" id="ARBA00004123"/>
    </source>
</evidence>
<gene>
    <name evidence="9" type="ORF">AB675_3787</name>
</gene>
<feature type="domain" description="C2H2-type" evidence="7">
    <location>
        <begin position="703"/>
        <end position="732"/>
    </location>
</feature>
<evidence type="ECO:0000259" key="7">
    <source>
        <dbReference type="PROSITE" id="PS50157"/>
    </source>
</evidence>
<dbReference type="InterPro" id="IPR013087">
    <property type="entry name" value="Znf_C2H2_type"/>
</dbReference>
<dbReference type="InterPro" id="IPR009057">
    <property type="entry name" value="Homeodomain-like_sf"/>
</dbReference>
<feature type="compositionally biased region" description="Acidic residues" evidence="5">
    <location>
        <begin position="303"/>
        <end position="319"/>
    </location>
</feature>
<evidence type="ECO:0000259" key="6">
    <source>
        <dbReference type="PROSITE" id="PS50090"/>
    </source>
</evidence>
<feature type="region of interest" description="Disordered" evidence="5">
    <location>
        <begin position="241"/>
        <end position="603"/>
    </location>
</feature>
<dbReference type="SMART" id="SM00717">
    <property type="entry name" value="SANT"/>
    <property type="match status" value="1"/>
</dbReference>
<feature type="domain" description="HTH myb-type" evidence="8">
    <location>
        <begin position="823"/>
        <end position="868"/>
    </location>
</feature>
<dbReference type="GO" id="GO:0005634">
    <property type="term" value="C:nucleus"/>
    <property type="evidence" value="ECO:0007669"/>
    <property type="project" value="UniProtKB-SubCell"/>
</dbReference>
<feature type="compositionally biased region" description="Acidic residues" evidence="5">
    <location>
        <begin position="254"/>
        <end position="284"/>
    </location>
</feature>
<keyword evidence="3" id="KW-0539">Nucleus</keyword>
<dbReference type="Proteomes" id="UP000038010">
    <property type="component" value="Unassembled WGS sequence"/>
</dbReference>
<comment type="caution">
    <text evidence="9">The sequence shown here is derived from an EMBL/GenBank/DDBJ whole genome shotgun (WGS) entry which is preliminary data.</text>
</comment>
<dbReference type="PROSITE" id="PS00028">
    <property type="entry name" value="ZINC_FINGER_C2H2_1"/>
    <property type="match status" value="1"/>
</dbReference>
<dbReference type="SMART" id="SM00355">
    <property type="entry name" value="ZnF_C2H2"/>
    <property type="match status" value="2"/>
</dbReference>
<dbReference type="SUPFAM" id="SSF57667">
    <property type="entry name" value="beta-beta-alpha zinc fingers"/>
    <property type="match status" value="1"/>
</dbReference>
<dbReference type="PANTHER" id="PTHR46380">
    <property type="entry name" value="CYCLIN-D-BINDING MYB-LIKE TRANSCRIPTION FACTOR 1"/>
    <property type="match status" value="1"/>
</dbReference>
<evidence type="ECO:0000256" key="2">
    <source>
        <dbReference type="ARBA" id="ARBA00023125"/>
    </source>
</evidence>
<dbReference type="PROSITE" id="PS50157">
    <property type="entry name" value="ZINC_FINGER_C2H2_2"/>
    <property type="match status" value="2"/>
</dbReference>
<evidence type="ECO:0000256" key="4">
    <source>
        <dbReference type="PROSITE-ProRule" id="PRU00042"/>
    </source>
</evidence>
<feature type="compositionally biased region" description="Low complexity" evidence="5">
    <location>
        <begin position="586"/>
        <end position="600"/>
    </location>
</feature>